<evidence type="ECO:0000313" key="10">
    <source>
        <dbReference type="Proteomes" id="UP000283426"/>
    </source>
</evidence>
<feature type="domain" description="Helix-hairpin-helix DNA-binding motif class 1" evidence="7">
    <location>
        <begin position="107"/>
        <end position="126"/>
    </location>
</feature>
<comment type="domain">
    <text evidence="6">Has three domains with a flexible linker between the domains II and III and assumes an 'L' shape. Domain III is highly mobile and contacts RuvB.</text>
</comment>
<dbReference type="AlphaFoldDB" id="A0A412WSP9"/>
<dbReference type="Gene3D" id="1.10.150.20">
    <property type="entry name" value="5' to 3' exonuclease, C-terminal subdomain"/>
    <property type="match status" value="1"/>
</dbReference>
<keyword evidence="8" id="KW-0378">Hydrolase</keyword>
<proteinExistence type="inferred from homology"/>
<dbReference type="EMBL" id="JAQMRD010000028">
    <property type="protein sequence ID" value="MDB9224613.1"/>
    <property type="molecule type" value="Genomic_DNA"/>
</dbReference>
<dbReference type="GO" id="GO:0000400">
    <property type="term" value="F:four-way junction DNA binding"/>
    <property type="evidence" value="ECO:0007669"/>
    <property type="project" value="UniProtKB-UniRule"/>
</dbReference>
<dbReference type="GO" id="GO:0048476">
    <property type="term" value="C:Holliday junction resolvase complex"/>
    <property type="evidence" value="ECO:0007669"/>
    <property type="project" value="UniProtKB-UniRule"/>
</dbReference>
<dbReference type="Gene3D" id="2.40.50.140">
    <property type="entry name" value="Nucleic acid-binding proteins"/>
    <property type="match status" value="1"/>
</dbReference>
<dbReference type="Pfam" id="PF07499">
    <property type="entry name" value="RuvA_C"/>
    <property type="match status" value="1"/>
</dbReference>
<dbReference type="InterPro" id="IPR000085">
    <property type="entry name" value="RuvA"/>
</dbReference>
<dbReference type="Pfam" id="PF14520">
    <property type="entry name" value="HHH_5"/>
    <property type="match status" value="1"/>
</dbReference>
<dbReference type="SUPFAM" id="SSF46929">
    <property type="entry name" value="DNA helicase RuvA subunit, C-terminal domain"/>
    <property type="match status" value="1"/>
</dbReference>
<keyword evidence="4 6" id="KW-0233">DNA recombination</keyword>
<dbReference type="NCBIfam" id="TIGR00084">
    <property type="entry name" value="ruvA"/>
    <property type="match status" value="1"/>
</dbReference>
<comment type="caution">
    <text evidence="6">Lacks conserved residue(s) required for the propagation of feature annotation.</text>
</comment>
<dbReference type="RefSeq" id="WP_013610499.1">
    <property type="nucleotide sequence ID" value="NZ_BAABYK010000001.1"/>
</dbReference>
<evidence type="ECO:0000256" key="1">
    <source>
        <dbReference type="ARBA" id="ARBA00022490"/>
    </source>
</evidence>
<evidence type="ECO:0000256" key="4">
    <source>
        <dbReference type="ARBA" id="ARBA00023172"/>
    </source>
</evidence>
<keyword evidence="5 6" id="KW-0234">DNA repair</keyword>
<evidence type="ECO:0000313" key="8">
    <source>
        <dbReference type="EMBL" id="MDB9224613.1"/>
    </source>
</evidence>
<evidence type="ECO:0000256" key="5">
    <source>
        <dbReference type="ARBA" id="ARBA00023204"/>
    </source>
</evidence>
<dbReference type="GO" id="GO:0009378">
    <property type="term" value="F:four-way junction helicase activity"/>
    <property type="evidence" value="ECO:0007669"/>
    <property type="project" value="InterPro"/>
</dbReference>
<dbReference type="InterPro" id="IPR003583">
    <property type="entry name" value="Hlx-hairpin-Hlx_DNA-bd_motif"/>
</dbReference>
<evidence type="ECO:0000256" key="2">
    <source>
        <dbReference type="ARBA" id="ARBA00022763"/>
    </source>
</evidence>
<organism evidence="9 10">
    <name type="scientific">Odoribacter splanchnicus</name>
    <dbReference type="NCBI Taxonomy" id="28118"/>
    <lineage>
        <taxon>Bacteria</taxon>
        <taxon>Pseudomonadati</taxon>
        <taxon>Bacteroidota</taxon>
        <taxon>Bacteroidia</taxon>
        <taxon>Bacteroidales</taxon>
        <taxon>Odoribacteraceae</taxon>
        <taxon>Odoribacter</taxon>
    </lineage>
</organism>
<dbReference type="GO" id="GO:0005737">
    <property type="term" value="C:cytoplasm"/>
    <property type="evidence" value="ECO:0007669"/>
    <property type="project" value="UniProtKB-SubCell"/>
</dbReference>
<dbReference type="GO" id="GO:0006281">
    <property type="term" value="P:DNA repair"/>
    <property type="evidence" value="ECO:0007669"/>
    <property type="project" value="UniProtKB-UniRule"/>
</dbReference>
<evidence type="ECO:0000259" key="7">
    <source>
        <dbReference type="SMART" id="SM00278"/>
    </source>
</evidence>
<dbReference type="Proteomes" id="UP001212263">
    <property type="component" value="Unassembled WGS sequence"/>
</dbReference>
<evidence type="ECO:0000256" key="3">
    <source>
        <dbReference type="ARBA" id="ARBA00023125"/>
    </source>
</evidence>
<dbReference type="GO" id="GO:0005524">
    <property type="term" value="F:ATP binding"/>
    <property type="evidence" value="ECO:0007669"/>
    <property type="project" value="InterPro"/>
</dbReference>
<dbReference type="GO" id="GO:0006310">
    <property type="term" value="P:DNA recombination"/>
    <property type="evidence" value="ECO:0007669"/>
    <property type="project" value="UniProtKB-UniRule"/>
</dbReference>
<dbReference type="Gene3D" id="1.10.8.10">
    <property type="entry name" value="DNA helicase RuvA subunit, C-terminal domain"/>
    <property type="match status" value="1"/>
</dbReference>
<gene>
    <name evidence="6 8" type="primary">ruvA</name>
    <name evidence="9" type="ORF">DWW24_01880</name>
    <name evidence="8" type="ORF">PN645_16650</name>
</gene>
<evidence type="ECO:0000256" key="6">
    <source>
        <dbReference type="HAMAP-Rule" id="MF_00031"/>
    </source>
</evidence>
<comment type="function">
    <text evidence="6">The RuvA-RuvB-RuvC complex processes Holliday junction (HJ) DNA during genetic recombination and DNA repair, while the RuvA-RuvB complex plays an important role in the rescue of blocked DNA replication forks via replication fork reversal (RFR). RuvA specifically binds to HJ cruciform DNA, conferring on it an open structure. The RuvB hexamer acts as an ATP-dependent pump, pulling dsDNA into and through the RuvAB complex. HJ branch migration allows RuvC to scan DNA until it finds its consensus sequence, where it cleaves and resolves the cruciform DNA.</text>
</comment>
<dbReference type="Pfam" id="PF01330">
    <property type="entry name" value="RuvA_N"/>
    <property type="match status" value="1"/>
</dbReference>
<dbReference type="EMBL" id="QRYW01000003">
    <property type="protein sequence ID" value="RGV30180.1"/>
    <property type="molecule type" value="Genomic_DNA"/>
</dbReference>
<accession>A0A412WSP9</accession>
<protein>
    <recommendedName>
        <fullName evidence="6">Holliday junction branch migration complex subunit RuvA</fullName>
    </recommendedName>
</protein>
<dbReference type="InterPro" id="IPR036267">
    <property type="entry name" value="RuvA_C_sf"/>
</dbReference>
<dbReference type="InterPro" id="IPR012340">
    <property type="entry name" value="NA-bd_OB-fold"/>
</dbReference>
<comment type="subcellular location">
    <subcellularLocation>
        <location evidence="6">Cytoplasm</location>
    </subcellularLocation>
</comment>
<feature type="region of interest" description="Domain III" evidence="6">
    <location>
        <begin position="150"/>
        <end position="193"/>
    </location>
</feature>
<keyword evidence="3 6" id="KW-0238">DNA-binding</keyword>
<dbReference type="SMART" id="SM00278">
    <property type="entry name" value="HhH1"/>
    <property type="match status" value="2"/>
</dbReference>
<comment type="caution">
    <text evidence="9">The sequence shown here is derived from an EMBL/GenBank/DDBJ whole genome shotgun (WGS) entry which is preliminary data.</text>
</comment>
<dbReference type="CDD" id="cd14332">
    <property type="entry name" value="UBA_RuvA_C"/>
    <property type="match status" value="1"/>
</dbReference>
<comment type="similarity">
    <text evidence="6">Belongs to the RuvA family.</text>
</comment>
<dbReference type="InterPro" id="IPR011114">
    <property type="entry name" value="RuvA_C"/>
</dbReference>
<dbReference type="InterPro" id="IPR013849">
    <property type="entry name" value="DNA_helicase_Holl-junc_RuvA_I"/>
</dbReference>
<dbReference type="HAMAP" id="MF_00031">
    <property type="entry name" value="DNA_HJ_migration_RuvA"/>
    <property type="match status" value="1"/>
</dbReference>
<name>A0A412WSP9_9BACT</name>
<reference evidence="8" key="2">
    <citation type="submission" date="2023-01" db="EMBL/GenBank/DDBJ databases">
        <title>Human gut microbiome strain richness.</title>
        <authorList>
            <person name="Chen-Liaw A."/>
        </authorList>
    </citation>
    <scope>NUCLEOTIDE SEQUENCE</scope>
    <source>
        <strain evidence="8">RTP21484st1_B7_RTP21484_190118</strain>
    </source>
</reference>
<keyword evidence="2 6" id="KW-0227">DNA damage</keyword>
<evidence type="ECO:0000313" key="9">
    <source>
        <dbReference type="EMBL" id="RGV30180.1"/>
    </source>
</evidence>
<keyword evidence="1 6" id="KW-0963">Cytoplasm</keyword>
<dbReference type="GO" id="GO:0016787">
    <property type="term" value="F:hydrolase activity"/>
    <property type="evidence" value="ECO:0007669"/>
    <property type="project" value="UniProtKB-KW"/>
</dbReference>
<feature type="domain" description="Helix-hairpin-helix DNA-binding motif class 1" evidence="7">
    <location>
        <begin position="72"/>
        <end position="91"/>
    </location>
</feature>
<dbReference type="SUPFAM" id="SSF47781">
    <property type="entry name" value="RuvA domain 2-like"/>
    <property type="match status" value="1"/>
</dbReference>
<dbReference type="Proteomes" id="UP000283426">
    <property type="component" value="Unassembled WGS sequence"/>
</dbReference>
<dbReference type="SUPFAM" id="SSF50249">
    <property type="entry name" value="Nucleic acid-binding proteins"/>
    <property type="match status" value="1"/>
</dbReference>
<dbReference type="InterPro" id="IPR010994">
    <property type="entry name" value="RuvA_2-like"/>
</dbReference>
<dbReference type="OMA" id="ECAGVGY"/>
<comment type="subunit">
    <text evidence="6">Homotetramer. Forms an RuvA(8)-RuvB(12)-Holliday junction (HJ) complex. HJ DNA is sandwiched between 2 RuvA tetramers; dsDNA enters through RuvA and exits via RuvB. An RuvB hexamer assembles on each DNA strand where it exits the tetramer. Each RuvB hexamer is contacted by two RuvA subunits (via domain III) on 2 adjacent RuvB subunits; this complex drives branch migration. In the full resolvosome a probable DNA-RuvA(4)-RuvB(12)-RuvC(2) complex forms which resolves the HJ.</text>
</comment>
<sequence>MYEYIKGLLVEATPAYAVIECGGVGYYINISVNTYSQIVALQQVSLYIHQIVREDALLLYGFFNKEERTVFRQLISVSGIGANTASVMLSSMTVKEIAGAILTENVNAIKSVKGIGLKTAQRVIIELKDKIAVTGSAEEMNFGASVAIKEEALAALVMLGFVKAQANKVLDKIMAGGGVTSVEELIKQALKQL</sequence>
<dbReference type="GeneID" id="61273398"/>
<dbReference type="GO" id="GO:0009379">
    <property type="term" value="C:Holliday junction helicase complex"/>
    <property type="evidence" value="ECO:0007669"/>
    <property type="project" value="InterPro"/>
</dbReference>
<reference evidence="9 10" key="1">
    <citation type="submission" date="2018-08" db="EMBL/GenBank/DDBJ databases">
        <title>A genome reference for cultivated species of the human gut microbiota.</title>
        <authorList>
            <person name="Zou Y."/>
            <person name="Xue W."/>
            <person name="Luo G."/>
        </authorList>
    </citation>
    <scope>NUCLEOTIDE SEQUENCE [LARGE SCALE GENOMIC DNA]</scope>
    <source>
        <strain evidence="9 10">AF14-6AC</strain>
    </source>
</reference>